<dbReference type="PANTHER" id="PTHR33608:SF3">
    <property type="entry name" value="SLR2013 PROTEIN"/>
    <property type="match status" value="1"/>
</dbReference>
<name>A0A2S6IU91_9ACTN</name>
<dbReference type="Pfam" id="PF01882">
    <property type="entry name" value="DUF58"/>
    <property type="match status" value="1"/>
</dbReference>
<evidence type="ECO:0000313" key="3">
    <source>
        <dbReference type="EMBL" id="PPK97813.1"/>
    </source>
</evidence>
<dbReference type="Proteomes" id="UP000239485">
    <property type="component" value="Unassembled WGS sequence"/>
</dbReference>
<comment type="caution">
    <text evidence="3">The sequence shown here is derived from an EMBL/GenBank/DDBJ whole genome shotgun (WGS) entry which is preliminary data.</text>
</comment>
<gene>
    <name evidence="3" type="ORF">CLV92_103348</name>
</gene>
<feature type="domain" description="DUF58" evidence="2">
    <location>
        <begin position="191"/>
        <end position="379"/>
    </location>
</feature>
<protein>
    <submittedName>
        <fullName evidence="3">Uncharacterized protein (DUF58 family)</fullName>
    </submittedName>
</protein>
<feature type="transmembrane region" description="Helical" evidence="1">
    <location>
        <begin position="29"/>
        <end position="46"/>
    </location>
</feature>
<dbReference type="EMBL" id="PTJD01000003">
    <property type="protein sequence ID" value="PPK97813.1"/>
    <property type="molecule type" value="Genomic_DNA"/>
</dbReference>
<keyword evidence="1" id="KW-0812">Transmembrane</keyword>
<evidence type="ECO:0000256" key="1">
    <source>
        <dbReference type="SAM" id="Phobius"/>
    </source>
</evidence>
<accession>A0A2S6IU91</accession>
<evidence type="ECO:0000313" key="4">
    <source>
        <dbReference type="Proteomes" id="UP000239485"/>
    </source>
</evidence>
<keyword evidence="1" id="KW-0472">Membrane</keyword>
<sequence>MVLPRAAVVALLGLLPVVLVPGWRSVVVWALVLVLLLLVDLALAASPRKLRLEREVPPSVRLGEVCHSLVTVTNAGSRRARGLLRDAWQPSAGARGERHRVDLPPGERRRAATALRPTRRGERSADRVTVRLSGPLGLAARQASLVLPGRLRVLPAFSSRRHLPSRMARLRELDGRTAVLHRGQGTEFDSLRDYVDGDDVRSIDWRATARRQTVVVRTWRPERDRRVLIVLDASRTAAARIGHVPGTGPDEPGSDEVRLDAAIEASLLLGALASRAGDRVDLLAHSRTVRARVKGASRTRLLNELVEALAPLEADLVETDWDAVVAEVRATARQRCLVVLLTALDSAAVEVGLLPALAQLTARYTVVLASVDDPSLRQLAAARSDIDEVYAAAAAEAAGVERAATAELLARLGVEVVHAPPHDLAPALADRYLDLKAAGRL</sequence>
<dbReference type="InterPro" id="IPR002881">
    <property type="entry name" value="DUF58"/>
</dbReference>
<evidence type="ECO:0000259" key="2">
    <source>
        <dbReference type="Pfam" id="PF01882"/>
    </source>
</evidence>
<dbReference type="PANTHER" id="PTHR33608">
    <property type="entry name" value="BLL2464 PROTEIN"/>
    <property type="match status" value="1"/>
</dbReference>
<keyword evidence="4" id="KW-1185">Reference proteome</keyword>
<organism evidence="3 4">
    <name type="scientific">Kineococcus xinjiangensis</name>
    <dbReference type="NCBI Taxonomy" id="512762"/>
    <lineage>
        <taxon>Bacteria</taxon>
        <taxon>Bacillati</taxon>
        <taxon>Actinomycetota</taxon>
        <taxon>Actinomycetes</taxon>
        <taxon>Kineosporiales</taxon>
        <taxon>Kineosporiaceae</taxon>
        <taxon>Kineococcus</taxon>
    </lineage>
</organism>
<reference evidence="3 4" key="1">
    <citation type="submission" date="2018-02" db="EMBL/GenBank/DDBJ databases">
        <title>Genomic Encyclopedia of Archaeal and Bacterial Type Strains, Phase II (KMG-II): from individual species to whole genera.</title>
        <authorList>
            <person name="Goeker M."/>
        </authorList>
    </citation>
    <scope>NUCLEOTIDE SEQUENCE [LARGE SCALE GENOMIC DNA]</scope>
    <source>
        <strain evidence="3 4">DSM 22857</strain>
    </source>
</reference>
<keyword evidence="1" id="KW-1133">Transmembrane helix</keyword>
<dbReference type="AlphaFoldDB" id="A0A2S6IU91"/>
<proteinExistence type="predicted"/>